<dbReference type="eggNOG" id="COG0421">
    <property type="taxonomic scope" value="Bacteria"/>
</dbReference>
<evidence type="ECO:0000256" key="1">
    <source>
        <dbReference type="ARBA" id="ARBA00007867"/>
    </source>
</evidence>
<comment type="similarity">
    <text evidence="1">Belongs to the spermidine/spermine synthase family.</text>
</comment>
<feature type="transmembrane region" description="Helical" evidence="5">
    <location>
        <begin position="38"/>
        <end position="59"/>
    </location>
</feature>
<evidence type="ECO:0000256" key="3">
    <source>
        <dbReference type="ARBA" id="ARBA00023115"/>
    </source>
</evidence>
<dbReference type="PROSITE" id="PS51006">
    <property type="entry name" value="PABS_2"/>
    <property type="match status" value="1"/>
</dbReference>
<proteinExistence type="inferred from homology"/>
<organism evidence="7 8">
    <name type="scientific">Caenispirillum salinarum AK4</name>
    <dbReference type="NCBI Taxonomy" id="1238182"/>
    <lineage>
        <taxon>Bacteria</taxon>
        <taxon>Pseudomonadati</taxon>
        <taxon>Pseudomonadota</taxon>
        <taxon>Alphaproteobacteria</taxon>
        <taxon>Rhodospirillales</taxon>
        <taxon>Novispirillaceae</taxon>
        <taxon>Caenispirillum</taxon>
    </lineage>
</organism>
<feature type="transmembrane region" description="Helical" evidence="5">
    <location>
        <begin position="71"/>
        <end position="94"/>
    </location>
</feature>
<dbReference type="GO" id="GO:0006596">
    <property type="term" value="P:polyamine biosynthetic process"/>
    <property type="evidence" value="ECO:0007669"/>
    <property type="project" value="UniProtKB-UniRule"/>
</dbReference>
<dbReference type="Gene3D" id="3.40.50.150">
    <property type="entry name" value="Vaccinia Virus protein VP39"/>
    <property type="match status" value="1"/>
</dbReference>
<dbReference type="AlphaFoldDB" id="K9H783"/>
<feature type="active site" description="Proton acceptor" evidence="4">
    <location>
        <position position="374"/>
    </location>
</feature>
<protein>
    <recommendedName>
        <fullName evidence="6">PABS domain-containing protein</fullName>
    </recommendedName>
</protein>
<feature type="domain" description="PABS" evidence="6">
    <location>
        <begin position="320"/>
        <end position="455"/>
    </location>
</feature>
<keyword evidence="3 4" id="KW-0620">Polyamine biosynthesis</keyword>
<dbReference type="NCBIfam" id="NF037959">
    <property type="entry name" value="MFS_SpdSyn"/>
    <property type="match status" value="1"/>
</dbReference>
<evidence type="ECO:0000256" key="2">
    <source>
        <dbReference type="ARBA" id="ARBA00022679"/>
    </source>
</evidence>
<keyword evidence="5" id="KW-0812">Transmembrane</keyword>
<evidence type="ECO:0000313" key="7">
    <source>
        <dbReference type="EMBL" id="EKV32949.1"/>
    </source>
</evidence>
<dbReference type="STRING" id="1238182.C882_0032"/>
<sequence length="520" mass="54799">MTASRTVIRALLFVTGAVTIALELIASRILTPYVGGSLYVWTAILSITLLALAAGYHLGGRWSRLAARDRLFVRFPAGTAVILCLTAFLFPIFLPSIAYRDALTGAFIGATLLLAPTLVLLSAMGPLAVALTASEHGDRGAGAVFAISTVGSVAGALAGAFLLLPFMAPAATLVVLAAVLASASVVALAAVVRDRMTVLALLPASVAAVALVGVTLFNPPDSRPLGGTMTMHHVDTIRSAHSTVVVVDVAHETTPGTIRLYLEENQMQSAAARDGAPGGPLFYQAVAEEVLMEMVPVNGRILVLGLAGGTLATTLADSGRQVEAVDINPHAPEIAARWFGFDRDRIPVTIGDARRILRQCRNGGRGGYDAILFDVFSGLSVPDHLITRETFALAAACLAPDGVVVANTIVPPRDTHPTRRLMAAMAEGVGADVAVYEADADRHNRIMVAALDGRKVPAIALDEYPVSLFGRRTRAIVPALETRQELSDVAPLTDWSNDFALGIARMSRDLAFFPIPESWH</sequence>
<evidence type="ECO:0000259" key="6">
    <source>
        <dbReference type="PROSITE" id="PS51006"/>
    </source>
</evidence>
<evidence type="ECO:0000313" key="8">
    <source>
        <dbReference type="Proteomes" id="UP000009881"/>
    </source>
</evidence>
<reference evidence="7 8" key="1">
    <citation type="journal article" date="2013" name="Genome Announc.">
        <title>Draft Genome Sequence of an Alphaproteobacterium, Caenispirillum salinarum AK4(T), Isolated from a Solar Saltern.</title>
        <authorList>
            <person name="Khatri I."/>
            <person name="Singh A."/>
            <person name="Korpole S."/>
            <person name="Pinnaka A.K."/>
            <person name="Subramanian S."/>
        </authorList>
    </citation>
    <scope>NUCLEOTIDE SEQUENCE [LARGE SCALE GENOMIC DNA]</scope>
    <source>
        <strain evidence="7 8">AK4</strain>
    </source>
</reference>
<dbReference type="RefSeq" id="WP_009538484.1">
    <property type="nucleotide sequence ID" value="NZ_ANHY01000001.1"/>
</dbReference>
<keyword evidence="5" id="KW-1133">Transmembrane helix</keyword>
<evidence type="ECO:0000256" key="5">
    <source>
        <dbReference type="SAM" id="Phobius"/>
    </source>
</evidence>
<feature type="transmembrane region" description="Helical" evidence="5">
    <location>
        <begin position="198"/>
        <end position="217"/>
    </location>
</feature>
<gene>
    <name evidence="7" type="ORF">C882_0032</name>
</gene>
<dbReference type="InterPro" id="IPR029063">
    <property type="entry name" value="SAM-dependent_MTases_sf"/>
</dbReference>
<dbReference type="GO" id="GO:0016740">
    <property type="term" value="F:transferase activity"/>
    <property type="evidence" value="ECO:0007669"/>
    <property type="project" value="UniProtKB-UniRule"/>
</dbReference>
<dbReference type="PANTHER" id="PTHR43317:SF1">
    <property type="entry name" value="THERMOSPERMINE SYNTHASE ACAULIS5"/>
    <property type="match status" value="1"/>
</dbReference>
<feature type="transmembrane region" description="Helical" evidence="5">
    <location>
        <begin position="170"/>
        <end position="191"/>
    </location>
</feature>
<dbReference type="PANTHER" id="PTHR43317">
    <property type="entry name" value="THERMOSPERMINE SYNTHASE ACAULIS5"/>
    <property type="match status" value="1"/>
</dbReference>
<feature type="transmembrane region" description="Helical" evidence="5">
    <location>
        <begin position="7"/>
        <end position="26"/>
    </location>
</feature>
<accession>K9H783</accession>
<feature type="transmembrane region" description="Helical" evidence="5">
    <location>
        <begin position="106"/>
        <end position="131"/>
    </location>
</feature>
<dbReference type="OrthoDB" id="9761985at2"/>
<dbReference type="SUPFAM" id="SSF53335">
    <property type="entry name" value="S-adenosyl-L-methionine-dependent methyltransferases"/>
    <property type="match status" value="1"/>
</dbReference>
<dbReference type="InterPro" id="IPR030374">
    <property type="entry name" value="PABS"/>
</dbReference>
<keyword evidence="8" id="KW-1185">Reference proteome</keyword>
<dbReference type="Proteomes" id="UP000009881">
    <property type="component" value="Unassembled WGS sequence"/>
</dbReference>
<feature type="transmembrane region" description="Helical" evidence="5">
    <location>
        <begin position="143"/>
        <end position="164"/>
    </location>
</feature>
<name>K9H783_9PROT</name>
<comment type="caution">
    <text evidence="7">The sequence shown here is derived from an EMBL/GenBank/DDBJ whole genome shotgun (WGS) entry which is preliminary data.</text>
</comment>
<dbReference type="EMBL" id="ANHY01000001">
    <property type="protein sequence ID" value="EKV32949.1"/>
    <property type="molecule type" value="Genomic_DNA"/>
</dbReference>
<dbReference type="CDD" id="cd02440">
    <property type="entry name" value="AdoMet_MTases"/>
    <property type="match status" value="1"/>
</dbReference>
<keyword evidence="2 4" id="KW-0808">Transferase</keyword>
<keyword evidence="5" id="KW-0472">Membrane</keyword>
<evidence type="ECO:0000256" key="4">
    <source>
        <dbReference type="PROSITE-ProRule" id="PRU00354"/>
    </source>
</evidence>